<dbReference type="GO" id="GO:0006635">
    <property type="term" value="P:fatty acid beta-oxidation"/>
    <property type="evidence" value="ECO:0007669"/>
    <property type="project" value="TreeGrafter"/>
</dbReference>
<name>A0AAJ2U1B1_ALKPS</name>
<dbReference type="InterPro" id="IPR001753">
    <property type="entry name" value="Enoyl-CoA_hydra/iso"/>
</dbReference>
<dbReference type="PANTHER" id="PTHR11941">
    <property type="entry name" value="ENOYL-COA HYDRATASE-RELATED"/>
    <property type="match status" value="1"/>
</dbReference>
<dbReference type="SUPFAM" id="SSF52096">
    <property type="entry name" value="ClpP/crotonase"/>
    <property type="match status" value="1"/>
</dbReference>
<dbReference type="InterPro" id="IPR029045">
    <property type="entry name" value="ClpP/crotonase-like_dom_sf"/>
</dbReference>
<dbReference type="EMBL" id="JAWJAY010000001">
    <property type="protein sequence ID" value="MDV2885387.1"/>
    <property type="molecule type" value="Genomic_DNA"/>
</dbReference>
<evidence type="ECO:0000256" key="1">
    <source>
        <dbReference type="ARBA" id="ARBA00023239"/>
    </source>
</evidence>
<reference evidence="2" key="1">
    <citation type="submission" date="2023-10" db="EMBL/GenBank/DDBJ databases">
        <title>Screening of Alkalihalophilus pseudofirmusBZ-TG-HK211 and Its Alleviation of Salt Stress on Rapeseed Growth.</title>
        <authorList>
            <person name="Zhao B."/>
            <person name="Guo T."/>
        </authorList>
    </citation>
    <scope>NUCLEOTIDE SEQUENCE</scope>
    <source>
        <strain evidence="2">BZ-TG-HK211</strain>
    </source>
</reference>
<organism evidence="2 3">
    <name type="scientific">Alkalihalophilus pseudofirmus</name>
    <name type="common">Bacillus pseudofirmus</name>
    <dbReference type="NCBI Taxonomy" id="79885"/>
    <lineage>
        <taxon>Bacteria</taxon>
        <taxon>Bacillati</taxon>
        <taxon>Bacillota</taxon>
        <taxon>Bacilli</taxon>
        <taxon>Bacillales</taxon>
        <taxon>Bacillaceae</taxon>
        <taxon>Alkalihalophilus</taxon>
    </lineage>
</organism>
<evidence type="ECO:0000313" key="2">
    <source>
        <dbReference type="EMBL" id="MDV2885387.1"/>
    </source>
</evidence>
<dbReference type="GO" id="GO:0005829">
    <property type="term" value="C:cytosol"/>
    <property type="evidence" value="ECO:0007669"/>
    <property type="project" value="TreeGrafter"/>
</dbReference>
<dbReference type="Proteomes" id="UP001285636">
    <property type="component" value="Unassembled WGS sequence"/>
</dbReference>
<keyword evidence="1" id="KW-0456">Lyase</keyword>
<dbReference type="AlphaFoldDB" id="A0AAJ2U1B1"/>
<dbReference type="CDD" id="cd06558">
    <property type="entry name" value="crotonase-like"/>
    <property type="match status" value="1"/>
</dbReference>
<sequence>MKKVNIVQENEVTWIILNREELRNAIDEEVMDELLQGLKIARDDDSKVVIFTGEGDTAFCSGGDLSVFHKLKTEEEALGMLSKMRNVLEEIFFFPKLTVCALNGVAVGGGCELASSCDIRIAAPHVKVGFIQGKLGITTGWGGASMLYERLPQPAAMEMLMTAKIYKADEARALGYLQGIILGEPFRSGVLEWLTPYIELEKGVLEAYKSRFTGKLDRKAFSSRMRAETAECARLWETDAHHQAVDAFLNRT</sequence>
<dbReference type="Pfam" id="PF00378">
    <property type="entry name" value="ECH_1"/>
    <property type="match status" value="1"/>
</dbReference>
<dbReference type="PANTHER" id="PTHR11941:SF27">
    <property type="entry name" value="ETHYLMALONYL-COA DECARBOXYLASE"/>
    <property type="match status" value="1"/>
</dbReference>
<comment type="caution">
    <text evidence="2">The sequence shown here is derived from an EMBL/GenBank/DDBJ whole genome shotgun (WGS) entry which is preliminary data.</text>
</comment>
<proteinExistence type="predicted"/>
<dbReference type="Gene3D" id="3.90.226.10">
    <property type="entry name" value="2-enoyl-CoA Hydratase, Chain A, domain 1"/>
    <property type="match status" value="1"/>
</dbReference>
<protein>
    <submittedName>
        <fullName evidence="2">Enoyl-CoA hydratase/isomerase family protein</fullName>
    </submittedName>
</protein>
<gene>
    <name evidence="2" type="ORF">RYX45_09335</name>
</gene>
<accession>A0AAJ2U1B1</accession>
<dbReference type="RefSeq" id="WP_289234689.1">
    <property type="nucleotide sequence ID" value="NZ_CP117835.1"/>
</dbReference>
<evidence type="ECO:0000313" key="3">
    <source>
        <dbReference type="Proteomes" id="UP001285636"/>
    </source>
</evidence>
<dbReference type="GO" id="GO:0016829">
    <property type="term" value="F:lyase activity"/>
    <property type="evidence" value="ECO:0007669"/>
    <property type="project" value="UniProtKB-KW"/>
</dbReference>